<dbReference type="AlphaFoldDB" id="A0A371CW56"/>
<dbReference type="EMBL" id="KZ857449">
    <property type="protein sequence ID" value="RDX44490.1"/>
    <property type="molecule type" value="Genomic_DNA"/>
</dbReference>
<name>A0A371CW56_9APHY</name>
<organism evidence="1 2">
    <name type="scientific">Lentinus brumalis</name>
    <dbReference type="NCBI Taxonomy" id="2498619"/>
    <lineage>
        <taxon>Eukaryota</taxon>
        <taxon>Fungi</taxon>
        <taxon>Dikarya</taxon>
        <taxon>Basidiomycota</taxon>
        <taxon>Agaricomycotina</taxon>
        <taxon>Agaricomycetes</taxon>
        <taxon>Polyporales</taxon>
        <taxon>Polyporaceae</taxon>
        <taxon>Lentinus</taxon>
    </lineage>
</organism>
<accession>A0A371CW56</accession>
<reference evidence="1 2" key="1">
    <citation type="journal article" date="2018" name="Biotechnol. Biofuels">
        <title>Integrative visual omics of the white-rot fungus Polyporus brumalis exposes the biotechnological potential of its oxidative enzymes for delignifying raw plant biomass.</title>
        <authorList>
            <person name="Miyauchi S."/>
            <person name="Rancon A."/>
            <person name="Drula E."/>
            <person name="Hage H."/>
            <person name="Chaduli D."/>
            <person name="Favel A."/>
            <person name="Grisel S."/>
            <person name="Henrissat B."/>
            <person name="Herpoel-Gimbert I."/>
            <person name="Ruiz-Duenas F.J."/>
            <person name="Chevret D."/>
            <person name="Hainaut M."/>
            <person name="Lin J."/>
            <person name="Wang M."/>
            <person name="Pangilinan J."/>
            <person name="Lipzen A."/>
            <person name="Lesage-Meessen L."/>
            <person name="Navarro D."/>
            <person name="Riley R."/>
            <person name="Grigoriev I.V."/>
            <person name="Zhou S."/>
            <person name="Raouche S."/>
            <person name="Rosso M.N."/>
        </authorList>
    </citation>
    <scope>NUCLEOTIDE SEQUENCE [LARGE SCALE GENOMIC DNA]</scope>
    <source>
        <strain evidence="1 2">BRFM 1820</strain>
    </source>
</reference>
<proteinExistence type="predicted"/>
<dbReference type="Proteomes" id="UP000256964">
    <property type="component" value="Unassembled WGS sequence"/>
</dbReference>
<evidence type="ECO:0000313" key="1">
    <source>
        <dbReference type="EMBL" id="RDX44490.1"/>
    </source>
</evidence>
<gene>
    <name evidence="1" type="ORF">OH76DRAFT_1095141</name>
</gene>
<sequence>MNRTCTVPVSVPSRLRAQVSQSQRLRARHVHIDTCAATARAGRWMHLKFQQDPGDLRPQGSTSDAVRVTVDTYKYTHTHTHTHLKDCRLPRNRQQTSIVTREVPSGDPQPGRALPPLPRLTVLQGFMSVAYACSSLSSHLSSESESESRTNPRAHT</sequence>
<keyword evidence="2" id="KW-1185">Reference proteome</keyword>
<protein>
    <submittedName>
        <fullName evidence="1">Uncharacterized protein</fullName>
    </submittedName>
</protein>
<evidence type="ECO:0000313" key="2">
    <source>
        <dbReference type="Proteomes" id="UP000256964"/>
    </source>
</evidence>